<dbReference type="InterPro" id="IPR001810">
    <property type="entry name" value="F-box_dom"/>
</dbReference>
<evidence type="ECO:0000313" key="4">
    <source>
        <dbReference type="Proteomes" id="UP000823775"/>
    </source>
</evidence>
<feature type="compositionally biased region" description="Gly residues" evidence="1">
    <location>
        <begin position="15"/>
        <end position="26"/>
    </location>
</feature>
<evidence type="ECO:0000313" key="3">
    <source>
        <dbReference type="EMBL" id="MCE0482190.1"/>
    </source>
</evidence>
<dbReference type="SMART" id="SM00367">
    <property type="entry name" value="LRR_CC"/>
    <property type="match status" value="10"/>
</dbReference>
<dbReference type="InterPro" id="IPR057207">
    <property type="entry name" value="FBXL15_LRR"/>
</dbReference>
<gene>
    <name evidence="3" type="ORF">HAX54_040691</name>
</gene>
<dbReference type="InterPro" id="IPR032675">
    <property type="entry name" value="LRR_dom_sf"/>
</dbReference>
<dbReference type="InterPro" id="IPR006553">
    <property type="entry name" value="Leu-rich_rpt_Cys-con_subtyp"/>
</dbReference>
<organism evidence="3 4">
    <name type="scientific">Datura stramonium</name>
    <name type="common">Jimsonweed</name>
    <name type="synonym">Common thornapple</name>
    <dbReference type="NCBI Taxonomy" id="4076"/>
    <lineage>
        <taxon>Eukaryota</taxon>
        <taxon>Viridiplantae</taxon>
        <taxon>Streptophyta</taxon>
        <taxon>Embryophyta</taxon>
        <taxon>Tracheophyta</taxon>
        <taxon>Spermatophyta</taxon>
        <taxon>Magnoliopsida</taxon>
        <taxon>eudicotyledons</taxon>
        <taxon>Gunneridae</taxon>
        <taxon>Pentapetalae</taxon>
        <taxon>asterids</taxon>
        <taxon>lamiids</taxon>
        <taxon>Solanales</taxon>
        <taxon>Solanaceae</taxon>
        <taxon>Solanoideae</taxon>
        <taxon>Datureae</taxon>
        <taxon>Datura</taxon>
    </lineage>
</organism>
<dbReference type="PROSITE" id="PS50181">
    <property type="entry name" value="FBOX"/>
    <property type="match status" value="1"/>
</dbReference>
<reference evidence="3 4" key="1">
    <citation type="journal article" date="2021" name="BMC Genomics">
        <title>Datura genome reveals duplications of psychoactive alkaloid biosynthetic genes and high mutation rate following tissue culture.</title>
        <authorList>
            <person name="Rajewski A."/>
            <person name="Carter-House D."/>
            <person name="Stajich J."/>
            <person name="Litt A."/>
        </authorList>
    </citation>
    <scope>NUCLEOTIDE SEQUENCE [LARGE SCALE GENOMIC DNA]</scope>
    <source>
        <strain evidence="3">AR-01</strain>
    </source>
</reference>
<dbReference type="Gene3D" id="3.80.10.10">
    <property type="entry name" value="Ribonuclease Inhibitor"/>
    <property type="match status" value="2"/>
</dbReference>
<dbReference type="SMART" id="SM00256">
    <property type="entry name" value="FBOX"/>
    <property type="match status" value="1"/>
</dbReference>
<feature type="region of interest" description="Disordered" evidence="1">
    <location>
        <begin position="1"/>
        <end position="29"/>
    </location>
</feature>
<accession>A0ABS8VPA9</accession>
<comment type="caution">
    <text evidence="3">The sequence shown here is derived from an EMBL/GenBank/DDBJ whole genome shotgun (WGS) entry which is preliminary data.</text>
</comment>
<evidence type="ECO:0000256" key="1">
    <source>
        <dbReference type="SAM" id="MobiDB-lite"/>
    </source>
</evidence>
<keyword evidence="4" id="KW-1185">Reference proteome</keyword>
<dbReference type="PANTHER" id="PTHR13318">
    <property type="entry name" value="PARTNER OF PAIRED, ISOFORM B-RELATED"/>
    <property type="match status" value="1"/>
</dbReference>
<feature type="domain" description="F-box" evidence="2">
    <location>
        <begin position="30"/>
        <end position="74"/>
    </location>
</feature>
<evidence type="ECO:0000259" key="2">
    <source>
        <dbReference type="PROSITE" id="PS50181"/>
    </source>
</evidence>
<dbReference type="EMBL" id="JACEIK010005780">
    <property type="protein sequence ID" value="MCE0482190.1"/>
    <property type="molecule type" value="Genomic_DNA"/>
</dbReference>
<proteinExistence type="predicted"/>
<feature type="compositionally biased region" description="Basic residues" evidence="1">
    <location>
        <begin position="1"/>
        <end position="10"/>
    </location>
</feature>
<dbReference type="Pfam" id="PF00646">
    <property type="entry name" value="F-box"/>
    <property type="match status" value="1"/>
</dbReference>
<name>A0ABS8VPA9_DATST</name>
<sequence>MAANDKRRHTRGEEVGGGGGGGGGSNGDCEPSMDKFPDHIISHILEKLDLESLCTAACVTPTFRSAVAHLFSSLSSLDLSGFSLDEESLKRVVRRVQGAKSLTIDCLQMQNDSCIINILSEQIEDLSLLKCSSLSYDILSAIGESCPNLRSLLIEFAGCEAPELFKKKLIDMLQNISLLESLSIKIRGTFYDVFDLQCLELFLPKSVKKLKLQQTDALFSTLWIHKMKDIPLFKLQILSLVLDVISDSLLFTVVNSLPLLVELDLEDRPFMEPSIQSDLTNNGLQYLGVCRHLITLSIVRSNIYYLTSFTRVNDMGMFLLSEGCGGLESVKLGGFTKVTEAGFSSILHSCQNLKKFEVSNSSQLSDLTFHNIRGVARSLIELRLLSCKLLTSEAMEELSSFSKLEVLDTSGCRSIADPCLIYISSLTTLTKLSLAEADITDKGLAILGRGDSPIVHLCIRGCKRVTDWGIELLFHEEGKICKTLSLLDVGHIPGISDAAVFTIASAAKALTDLCLRFCFHVTDAAVKMLVDRPNHKSSLLQRLDLYNCRSLSDDLIMLLLYKSSFRGLRWLGVGCTLLCNKRDDFSTIRNARPWLVVCFDGCEFGCHDGWQFH</sequence>
<dbReference type="Pfam" id="PF25372">
    <property type="entry name" value="DUF7885"/>
    <property type="match status" value="1"/>
</dbReference>
<dbReference type="Proteomes" id="UP000823775">
    <property type="component" value="Unassembled WGS sequence"/>
</dbReference>
<protein>
    <recommendedName>
        <fullName evidence="2">F-box domain-containing protein</fullName>
    </recommendedName>
</protein>
<dbReference type="SUPFAM" id="SSF52047">
    <property type="entry name" value="RNI-like"/>
    <property type="match status" value="2"/>
</dbReference>